<organism evidence="1 2">
    <name type="scientific">Ooceraea biroi</name>
    <name type="common">Clonal raider ant</name>
    <name type="synonym">Cerapachys biroi</name>
    <dbReference type="NCBI Taxonomy" id="2015173"/>
    <lineage>
        <taxon>Eukaryota</taxon>
        <taxon>Metazoa</taxon>
        <taxon>Ecdysozoa</taxon>
        <taxon>Arthropoda</taxon>
        <taxon>Hexapoda</taxon>
        <taxon>Insecta</taxon>
        <taxon>Pterygota</taxon>
        <taxon>Neoptera</taxon>
        <taxon>Endopterygota</taxon>
        <taxon>Hymenoptera</taxon>
        <taxon>Apocrita</taxon>
        <taxon>Aculeata</taxon>
        <taxon>Formicoidea</taxon>
        <taxon>Formicidae</taxon>
        <taxon>Dorylinae</taxon>
        <taxon>Ooceraea</taxon>
    </lineage>
</organism>
<proteinExistence type="predicted"/>
<protein>
    <submittedName>
        <fullName evidence="1">Uncharacterized protein</fullName>
    </submittedName>
</protein>
<keyword evidence="2" id="KW-1185">Reference proteome</keyword>
<gene>
    <name evidence="1" type="ORF">X777_06831</name>
</gene>
<dbReference type="Proteomes" id="UP000053097">
    <property type="component" value="Unassembled WGS sequence"/>
</dbReference>
<name>A0A026WFC8_OOCBI</name>
<evidence type="ECO:0000313" key="2">
    <source>
        <dbReference type="Proteomes" id="UP000053097"/>
    </source>
</evidence>
<accession>A0A026WFC8</accession>
<dbReference type="AlphaFoldDB" id="A0A026WFC8"/>
<sequence>MHDEVSSRSGMERGPALRVLVEDKQDVSRGTLPSATASITMVREPERGTPLGRDVAGGNCVTFRFFCFLFHFYRSNVHERVPRYC</sequence>
<reference evidence="1 2" key="1">
    <citation type="journal article" date="2014" name="Curr. Biol.">
        <title>The genome of the clonal raider ant Cerapachys biroi.</title>
        <authorList>
            <person name="Oxley P.R."/>
            <person name="Ji L."/>
            <person name="Fetter-Pruneda I."/>
            <person name="McKenzie S.K."/>
            <person name="Li C."/>
            <person name="Hu H."/>
            <person name="Zhang G."/>
            <person name="Kronauer D.J."/>
        </authorList>
    </citation>
    <scope>NUCLEOTIDE SEQUENCE [LARGE SCALE GENOMIC DNA]</scope>
</reference>
<dbReference type="EMBL" id="KK107274">
    <property type="protein sequence ID" value="EZA53724.1"/>
    <property type="molecule type" value="Genomic_DNA"/>
</dbReference>
<evidence type="ECO:0000313" key="1">
    <source>
        <dbReference type="EMBL" id="EZA53724.1"/>
    </source>
</evidence>